<keyword evidence="3" id="KW-1185">Reference proteome</keyword>
<proteinExistence type="predicted"/>
<dbReference type="Pfam" id="PF14726">
    <property type="entry name" value="RTTN_N"/>
    <property type="match status" value="1"/>
</dbReference>
<evidence type="ECO:0000313" key="3">
    <source>
        <dbReference type="Proteomes" id="UP000504634"/>
    </source>
</evidence>
<accession>A0A6J2U3U1</accession>
<dbReference type="GO" id="GO:0007099">
    <property type="term" value="P:centriole replication"/>
    <property type="evidence" value="ECO:0007669"/>
    <property type="project" value="TreeGrafter"/>
</dbReference>
<dbReference type="RefSeq" id="XP_030382138.1">
    <property type="nucleotide sequence ID" value="XM_030526278.1"/>
</dbReference>
<dbReference type="GO" id="GO:0032053">
    <property type="term" value="P:ciliary basal body organization"/>
    <property type="evidence" value="ECO:0007669"/>
    <property type="project" value="TreeGrafter"/>
</dbReference>
<dbReference type="PANTHER" id="PTHR31691:SF1">
    <property type="entry name" value="ROTATIN"/>
    <property type="match status" value="1"/>
</dbReference>
<evidence type="ECO:0000259" key="2">
    <source>
        <dbReference type="Pfam" id="PF14726"/>
    </source>
</evidence>
<dbReference type="OrthoDB" id="428850at2759"/>
<evidence type="ECO:0000313" key="4">
    <source>
        <dbReference type="RefSeq" id="XP_030382138.1"/>
    </source>
</evidence>
<dbReference type="InterPro" id="IPR016024">
    <property type="entry name" value="ARM-type_fold"/>
</dbReference>
<dbReference type="GO" id="GO:0005814">
    <property type="term" value="C:centriole"/>
    <property type="evidence" value="ECO:0007669"/>
    <property type="project" value="TreeGrafter"/>
</dbReference>
<dbReference type="GO" id="GO:0005813">
    <property type="term" value="C:centrosome"/>
    <property type="evidence" value="ECO:0007669"/>
    <property type="project" value="InterPro"/>
</dbReference>
<protein>
    <submittedName>
        <fullName evidence="4">Uncharacterized protein LOC115629744</fullName>
    </submittedName>
</protein>
<dbReference type="InterPro" id="IPR030791">
    <property type="entry name" value="Rotatin"/>
</dbReference>
<dbReference type="InterPro" id="IPR029249">
    <property type="entry name" value="Rotatin_N"/>
</dbReference>
<sequence length="2063" mass="234557">MSVSSLSLSLQLGEQQLAKLTNDNSEIRMRAFDQIESRLLRALQQGETINFKPVYLVKQLIRWFGYTPPLAADRVLSLLLDLLRSDYADVIMRKMPLERLQTELEKVRKIVRCLESRSSSDILDELQDLLSQRYNSSRSRSSSGFTSRTPLSAMQSCADCPITDETTAASMTSDLSLLDGAMLSVEALDPQNDFEQPWSRATVDDLASLTMLMSSISANDQCKSELLLQLTQLRIRMSDYPIEHFLQAPYIFLQLLRLQHRKDERCWLTIKKVNRTLLTFVQLLRRRLLARRQTLNYAQSMELSGRSQAKGQIRVQSALRLLLSNCLHMLSPLVRDKTLKDDAIQQWHLFELAVETLRTFEVLQEPVAAAVLEMLRKLADDLLYACNTLKSDGRTDNESTSMSRMVARLTLPRLHSLLFNDLLLDGVALNIACDPSPADRQSYRLLLEPLIVDNTYLAGNPQRMRHICNLMSSSRSADEDGSLAAGEREQQLIRLKTAYSLALSQLQPESKSEPTLLLQMQRQVCLVLNQLGSERLVQELLDAIVKCTPLYTPQRASLRREAESLLNTLFELPDDRMILCVFRTLGRPVIAHFHALMNRTQYMSGCNNLELVRRHILGVPWNKQLLQKLVQLSWPRENSSRATTTPSKVQQCCLDCITMLLKVGNLVGKQDFQSFAQLFLPVLPLIIARSVGQEQLQPVVWQLLEPDTSFLTPPDMLRGNVCFMFVADAGLRQEATTRVAYTLRCEDYAGKFKPNMAKLSSDIFLKNFCVVEPPRPYDSIYSESSTPRAWEQQQLDLQSLLRLLSTPDLKPCIHKSTLVQLNVLLQDWRLAGTFNDYEMLLKALYMPLRADPSSNDGDIDTLQPTVGILMKLLINSADLRRQMHECFEVLVCLLRIFFLQPLAEQLCADVAICLFLLLYHEHVLTTEEQLLLNAPLLPALHVPLTHNLDESTPPSPATEGLALERRLVDTHFFGRAASAAQHWRLFIAHRISKPAGEICLGALQKLDITDYLRLQPIELALVKATCVNRQLEQQLVMACNSSNHTTLEQLAALFQIFVVQLGCSVAPEQAQQMWKLLHKYLRLTPKNLADRQLHRVLMELCLSCLRHGWTPVLEGLNEALETDPHHSFLVMLMDRAEPLHVYQLLGECFEQLLKVQREEDQRVFSWHGQLFTELSAALRTLFDLRQLQHARCVLGVLRCLSQHPLQLSDTSMRHYIQHFVRLSSELRASTQTGAQWQRGCLYIICQLQLQCSAPSANSNSGQESCATSNYKFLRYLLGLCGHSDGEVRGLAWVCMANCITRIAVGQIEELLPQLDFLPGGLPACCLTTLLDVFETMLVRQLAGRVLLLLMPALGGEAAIELLERHAFMREALASFSALQMDMQLPRSFPLKGPLHSCEILSCYVAICARVVVLQPSWCGKLMEHAFIIGLPDLLKVTPPPRARRAAYYQLCNHICELYALCYGQQEHFAYLQRSICRDPIFLRTFVTLLEEPQLTDGQLLSLLKLLLVFCKDTNAYGCLCEQFKERPKVLLQLLLKGLRLKQLGTALQRYTLSALTLLLVRSQHMEEQLNLVRLLEAHAPITENAVEVREDVMQQLDSYSDKENSHVNDLSNRLDELNLGKRQKHKQQEAKEEPPLTDRNAAILLYLQLDRLFDQLYPTKSYNFRHPPDVTHVQVCEALGVLLKLSPCAQKASRPLRLLERVLQLLDHFLNDPNVGNASVYMRRVGAHKAKDILSNLIVLLNMLLHWHSSHHALISEPAMATGCMHLLLRIWPWLSHSAHLKQLCLRLCVFLTEHSFEMCKQASLIPSNHSQSLLQLMVRVADHETTKKEAPSTTTNGAYLVEAVLRVMKNCCACSEGRLSLVKLHVLDIFDIIFPGSGNSSAALKVRPELLLAWLSFWEVYSRYDVGAKACHVHALLNGVRRSPPLSEKRMLCLRILRNMCFYTGNRTQLVAMDEYINLMRDIVAQPVRDMEIRIAGGSDEEASMINSYEEHHLVTLCLWKLFGFGAKYKAMLRSTKLAKQLARLKEQLDFLETQRPENFRKLSHAKELSKIITNLFASIKE</sequence>
<name>A0A6J2U3U1_DROLE</name>
<evidence type="ECO:0000256" key="1">
    <source>
        <dbReference type="SAM" id="MobiDB-lite"/>
    </source>
</evidence>
<dbReference type="GO" id="GO:0036064">
    <property type="term" value="C:ciliary basal body"/>
    <property type="evidence" value="ECO:0007669"/>
    <property type="project" value="InterPro"/>
</dbReference>
<dbReference type="PANTHER" id="PTHR31691">
    <property type="entry name" value="ROTATIN"/>
    <property type="match status" value="1"/>
</dbReference>
<gene>
    <name evidence="4" type="primary">LOC115629744</name>
</gene>
<feature type="domain" description="Rotatin N-terminal" evidence="2">
    <location>
        <begin position="26"/>
        <end position="126"/>
    </location>
</feature>
<dbReference type="SUPFAM" id="SSF48371">
    <property type="entry name" value="ARM repeat"/>
    <property type="match status" value="1"/>
</dbReference>
<reference evidence="4" key="1">
    <citation type="submission" date="2025-08" db="UniProtKB">
        <authorList>
            <consortium name="RefSeq"/>
        </authorList>
    </citation>
    <scope>IDENTIFICATION</scope>
    <source>
        <strain evidence="4">11010-0011.00</strain>
        <tissue evidence="4">Whole body</tissue>
    </source>
</reference>
<dbReference type="CTD" id="36341"/>
<feature type="compositionally biased region" description="Basic and acidic residues" evidence="1">
    <location>
        <begin position="1600"/>
        <end position="1619"/>
    </location>
</feature>
<organism evidence="3 4">
    <name type="scientific">Drosophila lebanonensis</name>
    <name type="common">Fruit fly</name>
    <name type="synonym">Scaptodrosophila lebanonensis</name>
    <dbReference type="NCBI Taxonomy" id="7225"/>
    <lineage>
        <taxon>Eukaryota</taxon>
        <taxon>Metazoa</taxon>
        <taxon>Ecdysozoa</taxon>
        <taxon>Arthropoda</taxon>
        <taxon>Hexapoda</taxon>
        <taxon>Insecta</taxon>
        <taxon>Pterygota</taxon>
        <taxon>Neoptera</taxon>
        <taxon>Endopterygota</taxon>
        <taxon>Diptera</taxon>
        <taxon>Brachycera</taxon>
        <taxon>Muscomorpha</taxon>
        <taxon>Ephydroidea</taxon>
        <taxon>Drosophilidae</taxon>
        <taxon>Scaptodrosophila</taxon>
    </lineage>
</organism>
<dbReference type="GO" id="GO:0010457">
    <property type="term" value="P:centriole-centriole cohesion"/>
    <property type="evidence" value="ECO:0007669"/>
    <property type="project" value="TreeGrafter"/>
</dbReference>
<feature type="region of interest" description="Disordered" evidence="1">
    <location>
        <begin position="1600"/>
        <end position="1634"/>
    </location>
</feature>
<dbReference type="GeneID" id="115629744"/>
<dbReference type="Proteomes" id="UP000504634">
    <property type="component" value="Unplaced"/>
</dbReference>